<dbReference type="InterPro" id="IPR006083">
    <property type="entry name" value="PRK/URK"/>
</dbReference>
<sequence length="273" mass="30808">WKYSQLGFLRNSKLNREAVSVFPGPFHGRYHIRARGLWSSASIYTNAISRSDYQRAFSSPCNGPFILEGSSMDEIYDALVQRLLPVATETESNAKYIIGLAGPPGAGKSTVANEVVGCLNVSWLQKAYGTTHQIEPANISVAVPMDGFHLYRSQLDMMEDPKEAHARRGAPWTFDPDHLLSRLTTLRRQGYVYMPSFDHGVGDPVEDAIFVNPLHKIVLVEGNYLLLEDGIWREVASLFDERWFLDIDINMAMRRVEKRHISIGKLPTDAKLR</sequence>
<keyword evidence="3" id="KW-1185">Reference proteome</keyword>
<organism evidence="2 3">
    <name type="scientific">Taxus chinensis</name>
    <name type="common">Chinese yew</name>
    <name type="synonym">Taxus wallichiana var. chinensis</name>
    <dbReference type="NCBI Taxonomy" id="29808"/>
    <lineage>
        <taxon>Eukaryota</taxon>
        <taxon>Viridiplantae</taxon>
        <taxon>Streptophyta</taxon>
        <taxon>Embryophyta</taxon>
        <taxon>Tracheophyta</taxon>
        <taxon>Spermatophyta</taxon>
        <taxon>Pinopsida</taxon>
        <taxon>Pinidae</taxon>
        <taxon>Conifers II</taxon>
        <taxon>Cupressales</taxon>
        <taxon>Taxaceae</taxon>
        <taxon>Taxus</taxon>
    </lineage>
</organism>
<dbReference type="EMBL" id="JAHRHJ020000004">
    <property type="protein sequence ID" value="KAH9318366.1"/>
    <property type="molecule type" value="Genomic_DNA"/>
</dbReference>
<dbReference type="SUPFAM" id="SSF52540">
    <property type="entry name" value="P-loop containing nucleoside triphosphate hydrolases"/>
    <property type="match status" value="1"/>
</dbReference>
<feature type="domain" description="Phosphoribulokinase/uridine kinase" evidence="1">
    <location>
        <begin position="97"/>
        <end position="255"/>
    </location>
</feature>
<dbReference type="AlphaFoldDB" id="A0AA38LBZ6"/>
<dbReference type="OMA" id="EVWFVEV"/>
<name>A0AA38LBZ6_TAXCH</name>
<feature type="non-terminal residue" evidence="2">
    <location>
        <position position="273"/>
    </location>
</feature>
<protein>
    <recommendedName>
        <fullName evidence="1">Phosphoribulokinase/uridine kinase domain-containing protein</fullName>
    </recommendedName>
</protein>
<accession>A0AA38LBZ6</accession>
<evidence type="ECO:0000259" key="1">
    <source>
        <dbReference type="Pfam" id="PF00485"/>
    </source>
</evidence>
<dbReference type="GO" id="GO:0016301">
    <property type="term" value="F:kinase activity"/>
    <property type="evidence" value="ECO:0007669"/>
    <property type="project" value="InterPro"/>
</dbReference>
<dbReference type="Pfam" id="PF00485">
    <property type="entry name" value="PRK"/>
    <property type="match status" value="1"/>
</dbReference>
<dbReference type="InterPro" id="IPR027417">
    <property type="entry name" value="P-loop_NTPase"/>
</dbReference>
<feature type="non-terminal residue" evidence="2">
    <location>
        <position position="1"/>
    </location>
</feature>
<dbReference type="GO" id="GO:0005524">
    <property type="term" value="F:ATP binding"/>
    <property type="evidence" value="ECO:0007669"/>
    <property type="project" value="InterPro"/>
</dbReference>
<dbReference type="Gene3D" id="3.40.50.300">
    <property type="entry name" value="P-loop containing nucleotide triphosphate hydrolases"/>
    <property type="match status" value="1"/>
</dbReference>
<comment type="caution">
    <text evidence="2">The sequence shown here is derived from an EMBL/GenBank/DDBJ whole genome shotgun (WGS) entry which is preliminary data.</text>
</comment>
<evidence type="ECO:0000313" key="3">
    <source>
        <dbReference type="Proteomes" id="UP000824469"/>
    </source>
</evidence>
<dbReference type="Proteomes" id="UP000824469">
    <property type="component" value="Unassembled WGS sequence"/>
</dbReference>
<proteinExistence type="predicted"/>
<reference evidence="2 3" key="1">
    <citation type="journal article" date="2021" name="Nat. Plants">
        <title>The Taxus genome provides insights into paclitaxel biosynthesis.</title>
        <authorList>
            <person name="Xiong X."/>
            <person name="Gou J."/>
            <person name="Liao Q."/>
            <person name="Li Y."/>
            <person name="Zhou Q."/>
            <person name="Bi G."/>
            <person name="Li C."/>
            <person name="Du R."/>
            <person name="Wang X."/>
            <person name="Sun T."/>
            <person name="Guo L."/>
            <person name="Liang H."/>
            <person name="Lu P."/>
            <person name="Wu Y."/>
            <person name="Zhang Z."/>
            <person name="Ro D.K."/>
            <person name="Shang Y."/>
            <person name="Huang S."/>
            <person name="Yan J."/>
        </authorList>
    </citation>
    <scope>NUCLEOTIDE SEQUENCE [LARGE SCALE GENOMIC DNA]</scope>
    <source>
        <strain evidence="2">Ta-2019</strain>
    </source>
</reference>
<dbReference type="PANTHER" id="PTHR10285">
    <property type="entry name" value="URIDINE KINASE"/>
    <property type="match status" value="1"/>
</dbReference>
<gene>
    <name evidence="2" type="ORF">KI387_020135</name>
</gene>
<evidence type="ECO:0000313" key="2">
    <source>
        <dbReference type="EMBL" id="KAH9318366.1"/>
    </source>
</evidence>